<feature type="transmembrane region" description="Helical" evidence="9">
    <location>
        <begin position="283"/>
        <end position="308"/>
    </location>
</feature>
<evidence type="ECO:0000313" key="11">
    <source>
        <dbReference type="Proteomes" id="UP000087171"/>
    </source>
</evidence>
<keyword evidence="5" id="KW-0746">Sphingolipid metabolism</keyword>
<dbReference type="PaxDb" id="3827-XP_004496463.1"/>
<evidence type="ECO:0000256" key="5">
    <source>
        <dbReference type="ARBA" id="ARBA00022919"/>
    </source>
</evidence>
<dbReference type="InterPro" id="IPR045221">
    <property type="entry name" value="Sphingomyelin_synth-like"/>
</dbReference>
<evidence type="ECO:0000256" key="4">
    <source>
        <dbReference type="ARBA" id="ARBA00022692"/>
    </source>
</evidence>
<evidence type="ECO:0000256" key="7">
    <source>
        <dbReference type="ARBA" id="ARBA00023098"/>
    </source>
</evidence>
<dbReference type="PANTHER" id="PTHR21290">
    <property type="entry name" value="SPHINGOMYELIN SYNTHETASE"/>
    <property type="match status" value="1"/>
</dbReference>
<dbReference type="OrthoDB" id="422827at2759"/>
<organism evidence="11 12">
    <name type="scientific">Cicer arietinum</name>
    <name type="common">Chickpea</name>
    <name type="synonym">Garbanzo</name>
    <dbReference type="NCBI Taxonomy" id="3827"/>
    <lineage>
        <taxon>Eukaryota</taxon>
        <taxon>Viridiplantae</taxon>
        <taxon>Streptophyta</taxon>
        <taxon>Embryophyta</taxon>
        <taxon>Tracheophyta</taxon>
        <taxon>Spermatophyta</taxon>
        <taxon>Magnoliopsida</taxon>
        <taxon>eudicotyledons</taxon>
        <taxon>Gunneridae</taxon>
        <taxon>Pentapetalae</taxon>
        <taxon>rosids</taxon>
        <taxon>fabids</taxon>
        <taxon>Fabales</taxon>
        <taxon>Fabaceae</taxon>
        <taxon>Papilionoideae</taxon>
        <taxon>50 kb inversion clade</taxon>
        <taxon>NPAAA clade</taxon>
        <taxon>Hologalegina</taxon>
        <taxon>IRL clade</taxon>
        <taxon>Cicereae</taxon>
        <taxon>Cicer</taxon>
    </lineage>
</organism>
<dbReference type="GeneID" id="101492422"/>
<keyword evidence="8 9" id="KW-0472">Membrane</keyword>
<dbReference type="GO" id="GO:0046513">
    <property type="term" value="P:ceramide biosynthetic process"/>
    <property type="evidence" value="ECO:0007669"/>
    <property type="project" value="TreeGrafter"/>
</dbReference>
<keyword evidence="3" id="KW-0808">Transferase</keyword>
<reference evidence="11" key="1">
    <citation type="journal article" date="2013" name="Nat. Biotechnol.">
        <title>Draft genome sequence of chickpea (Cicer arietinum) provides a resource for trait improvement.</title>
        <authorList>
            <person name="Varshney R.K."/>
            <person name="Song C."/>
            <person name="Saxena R.K."/>
            <person name="Azam S."/>
            <person name="Yu S."/>
            <person name="Sharpe A.G."/>
            <person name="Cannon S."/>
            <person name="Baek J."/>
            <person name="Rosen B.D."/>
            <person name="Tar'an B."/>
            <person name="Millan T."/>
            <person name="Zhang X."/>
            <person name="Ramsay L.D."/>
            <person name="Iwata A."/>
            <person name="Wang Y."/>
            <person name="Nelson W."/>
            <person name="Farmer A.D."/>
            <person name="Gaur P.M."/>
            <person name="Soderlund C."/>
            <person name="Penmetsa R.V."/>
            <person name="Xu C."/>
            <person name="Bharti A.K."/>
            <person name="He W."/>
            <person name="Winter P."/>
            <person name="Zhao S."/>
            <person name="Hane J.K."/>
            <person name="Carrasquilla-Garcia N."/>
            <person name="Condie J.A."/>
            <person name="Upadhyaya H.D."/>
            <person name="Luo M.C."/>
            <person name="Thudi M."/>
            <person name="Gowda C.L."/>
            <person name="Singh N.P."/>
            <person name="Lichtenzveig J."/>
            <person name="Gali K.K."/>
            <person name="Rubio J."/>
            <person name="Nadarajan N."/>
            <person name="Dolezel J."/>
            <person name="Bansal K.C."/>
            <person name="Xu X."/>
            <person name="Edwards D."/>
            <person name="Zhang G."/>
            <person name="Kahl G."/>
            <person name="Gil J."/>
            <person name="Singh K.B."/>
            <person name="Datta S.K."/>
            <person name="Jackson S.A."/>
            <person name="Wang J."/>
            <person name="Cook D.R."/>
        </authorList>
    </citation>
    <scope>NUCLEOTIDE SEQUENCE [LARGE SCALE GENOMIC DNA]</scope>
    <source>
        <strain evidence="11">cv. CDC Frontier</strain>
    </source>
</reference>
<protein>
    <submittedName>
        <fullName evidence="12">Uncharacterized protein LOC101492422</fullName>
    </submittedName>
</protein>
<dbReference type="RefSeq" id="XP_004496463.1">
    <property type="nucleotide sequence ID" value="XM_004496406.2"/>
</dbReference>
<feature type="transmembrane region" description="Helical" evidence="9">
    <location>
        <begin position="62"/>
        <end position="82"/>
    </location>
</feature>
<dbReference type="PANTHER" id="PTHR21290:SF25">
    <property type="entry name" value="SPHINGOMYELIN SYNTHASE-RELATED PROTEIN 1"/>
    <property type="match status" value="1"/>
</dbReference>
<comment type="subcellular location">
    <subcellularLocation>
        <location evidence="1">Membrane</location>
        <topology evidence="1">Multi-pass membrane protein</topology>
    </subcellularLocation>
</comment>
<dbReference type="KEGG" id="cam:101492422"/>
<evidence type="ECO:0000256" key="6">
    <source>
        <dbReference type="ARBA" id="ARBA00022989"/>
    </source>
</evidence>
<dbReference type="InterPro" id="IPR025749">
    <property type="entry name" value="Sphingomyelin_synth-like_dom"/>
</dbReference>
<evidence type="ECO:0000256" key="1">
    <source>
        <dbReference type="ARBA" id="ARBA00004141"/>
    </source>
</evidence>
<comment type="similarity">
    <text evidence="2">Belongs to the sphingomyelin synthase family.</text>
</comment>
<accession>A0A1S2XZP6</accession>
<dbReference type="GO" id="GO:0000139">
    <property type="term" value="C:Golgi membrane"/>
    <property type="evidence" value="ECO:0007669"/>
    <property type="project" value="TreeGrafter"/>
</dbReference>
<feature type="transmembrane region" description="Helical" evidence="9">
    <location>
        <begin position="36"/>
        <end position="56"/>
    </location>
</feature>
<dbReference type="AlphaFoldDB" id="A0A1S2XZP6"/>
<evidence type="ECO:0000256" key="2">
    <source>
        <dbReference type="ARBA" id="ARBA00005441"/>
    </source>
</evidence>
<evidence type="ECO:0000256" key="3">
    <source>
        <dbReference type="ARBA" id="ARBA00022679"/>
    </source>
</evidence>
<dbReference type="GO" id="GO:0033188">
    <property type="term" value="F:sphingomyelin synthase activity"/>
    <property type="evidence" value="ECO:0007669"/>
    <property type="project" value="TreeGrafter"/>
</dbReference>
<feature type="transmembrane region" description="Helical" evidence="9">
    <location>
        <begin position="402"/>
        <end position="421"/>
    </location>
</feature>
<name>A0A1S2XZP6_CICAR</name>
<evidence type="ECO:0000313" key="12">
    <source>
        <dbReference type="RefSeq" id="XP_004496463.1"/>
    </source>
</evidence>
<keyword evidence="7" id="KW-0443">Lipid metabolism</keyword>
<dbReference type="eggNOG" id="KOG3058">
    <property type="taxonomic scope" value="Eukaryota"/>
</dbReference>
<dbReference type="Pfam" id="PF14360">
    <property type="entry name" value="PAP2_C"/>
    <property type="match status" value="1"/>
</dbReference>
<feature type="transmembrane region" description="Helical" evidence="9">
    <location>
        <begin position="129"/>
        <end position="150"/>
    </location>
</feature>
<keyword evidence="4 9" id="KW-0812">Transmembrane</keyword>
<reference evidence="12" key="2">
    <citation type="submission" date="2025-08" db="UniProtKB">
        <authorList>
            <consortium name="RefSeq"/>
        </authorList>
    </citation>
    <scope>IDENTIFICATION</scope>
    <source>
        <tissue evidence="12">Etiolated seedlings</tissue>
    </source>
</reference>
<proteinExistence type="inferred from homology"/>
<dbReference type="GO" id="GO:0005886">
    <property type="term" value="C:plasma membrane"/>
    <property type="evidence" value="ECO:0007669"/>
    <property type="project" value="TreeGrafter"/>
</dbReference>
<feature type="transmembrane region" description="Helical" evidence="9">
    <location>
        <begin position="320"/>
        <end position="337"/>
    </location>
</feature>
<sequence length="425" mass="47525">MRWPAKGAGLGVAAISYVAVDYLRHLSPTWHSRLQPALWSLLALAAVVRVPSYRYWSAEFRAAIPFVASMLFMLAALLFEALSVRSVTAVLGLDWHRKTAPLPDTGQWFLLALNEKLPAPIVEILRARIIGLHHFLMLFMMLAFSVLFGSVKAPGLGLGARYMFTMAIGRLLRAITFPSTILPSARPWCANSRFRVPAYPHRWAQKYYAPYASDNSAISQLLKLDQAYVDIGRPVEDYQPDWGLMNFLIDFLRPTASEGTSWFSLLKKAGGGCNDLLYSGHMLVAVLTAMAWTEAYGGFSSALVWLLVAHSAQREVRERHHYSVDCIVAIYVGILLWKMTGFIWSKEVTSGNRSLAKFEKIKSKLVQASKDSDINKVRDLLKEIEVGSEESKNQTTIKYVRLFRAATIVFALTIVVLAFILTSDG</sequence>
<keyword evidence="11" id="KW-1185">Reference proteome</keyword>
<keyword evidence="6 9" id="KW-1133">Transmembrane helix</keyword>
<dbReference type="GO" id="GO:0005789">
    <property type="term" value="C:endoplasmic reticulum membrane"/>
    <property type="evidence" value="ECO:0007669"/>
    <property type="project" value="TreeGrafter"/>
</dbReference>
<feature type="transmembrane region" description="Helical" evidence="9">
    <location>
        <begin position="6"/>
        <end position="24"/>
    </location>
</feature>
<dbReference type="STRING" id="3827.A0A1S2XZP6"/>
<dbReference type="Proteomes" id="UP000087171">
    <property type="component" value="Chromosome Ca4"/>
</dbReference>
<evidence type="ECO:0000259" key="10">
    <source>
        <dbReference type="Pfam" id="PF14360"/>
    </source>
</evidence>
<dbReference type="GO" id="GO:0047493">
    <property type="term" value="F:ceramide cholinephosphotransferase activity"/>
    <property type="evidence" value="ECO:0007669"/>
    <property type="project" value="TreeGrafter"/>
</dbReference>
<evidence type="ECO:0000256" key="9">
    <source>
        <dbReference type="SAM" id="Phobius"/>
    </source>
</evidence>
<feature type="domain" description="Sphingomyelin synthase-like" evidence="10">
    <location>
        <begin position="272"/>
        <end position="339"/>
    </location>
</feature>
<gene>
    <name evidence="12" type="primary">LOC101492422</name>
</gene>
<evidence type="ECO:0000256" key="8">
    <source>
        <dbReference type="ARBA" id="ARBA00023136"/>
    </source>
</evidence>